<dbReference type="InterPro" id="IPR045057">
    <property type="entry name" value="Gcn5-rel_NAT"/>
</dbReference>
<name>A0A0R2INN5_9LACO</name>
<comment type="caution">
    <text evidence="3">The sequence shown here is derived from an EMBL/GenBank/DDBJ whole genome shotgun (WGS) entry which is preliminary data.</text>
</comment>
<dbReference type="AlphaFoldDB" id="A0A0R2INN5"/>
<sequence length="107" mass="12401">MKFSNDGHQISFDYQDNLGGRLTYFPIRNEKTLVIEHLFVNPDLRGQGFAQQLMLAAIRFAKKQGQLIYPLCPYAQAFLKQHPEYHNLVDLQTNDIQTEMEKNNGSK</sequence>
<dbReference type="PROSITE" id="PS51729">
    <property type="entry name" value="GNAT_YJDJ"/>
    <property type="match status" value="1"/>
</dbReference>
<dbReference type="InterPro" id="IPR016181">
    <property type="entry name" value="Acyl_CoA_acyltransferase"/>
</dbReference>
<dbReference type="PROSITE" id="PS51186">
    <property type="entry name" value="GNAT"/>
    <property type="match status" value="1"/>
</dbReference>
<dbReference type="GO" id="GO:0016747">
    <property type="term" value="F:acyltransferase activity, transferring groups other than amino-acyl groups"/>
    <property type="evidence" value="ECO:0007669"/>
    <property type="project" value="InterPro"/>
</dbReference>
<dbReference type="Pfam" id="PF14542">
    <property type="entry name" value="Acetyltransf_CG"/>
    <property type="match status" value="1"/>
</dbReference>
<evidence type="ECO:0000259" key="1">
    <source>
        <dbReference type="PROSITE" id="PS51186"/>
    </source>
</evidence>
<dbReference type="EMBL" id="JQBR01000004">
    <property type="protein sequence ID" value="KRN66761.1"/>
    <property type="molecule type" value="Genomic_DNA"/>
</dbReference>
<dbReference type="RefSeq" id="WP_057750586.1">
    <property type="nucleotide sequence ID" value="NZ_BJVH01000002.1"/>
</dbReference>
<evidence type="ECO:0000313" key="4">
    <source>
        <dbReference type="Proteomes" id="UP000051568"/>
    </source>
</evidence>
<reference evidence="3 4" key="1">
    <citation type="journal article" date="2015" name="Genome Announc.">
        <title>Expanding the biotechnology potential of lactobacilli through comparative genomics of 213 strains and associated genera.</title>
        <authorList>
            <person name="Sun Z."/>
            <person name="Harris H.M."/>
            <person name="McCann A."/>
            <person name="Guo C."/>
            <person name="Argimon S."/>
            <person name="Zhang W."/>
            <person name="Yang X."/>
            <person name="Jeffery I.B."/>
            <person name="Cooney J.C."/>
            <person name="Kagawa T.F."/>
            <person name="Liu W."/>
            <person name="Song Y."/>
            <person name="Salvetti E."/>
            <person name="Wrobel A."/>
            <person name="Rasinkangas P."/>
            <person name="Parkhill J."/>
            <person name="Rea M.C."/>
            <person name="O'Sullivan O."/>
            <person name="Ritari J."/>
            <person name="Douillard F.P."/>
            <person name="Paul Ross R."/>
            <person name="Yang R."/>
            <person name="Briner A.E."/>
            <person name="Felis G.E."/>
            <person name="de Vos W.M."/>
            <person name="Barrangou R."/>
            <person name="Klaenhammer T.R."/>
            <person name="Caufield P.W."/>
            <person name="Cui Y."/>
            <person name="Zhang H."/>
            <person name="O'Toole P.W."/>
        </authorList>
    </citation>
    <scope>NUCLEOTIDE SEQUENCE [LARGE SCALE GENOMIC DNA]</scope>
    <source>
        <strain evidence="3 4">DSM 17757</strain>
    </source>
</reference>
<dbReference type="PATRIC" id="fig|319652.3.peg.1370"/>
<evidence type="ECO:0000313" key="3">
    <source>
        <dbReference type="EMBL" id="KRN66761.1"/>
    </source>
</evidence>
<evidence type="ECO:0000259" key="2">
    <source>
        <dbReference type="PROSITE" id="PS51729"/>
    </source>
</evidence>
<dbReference type="SUPFAM" id="SSF55729">
    <property type="entry name" value="Acyl-CoA N-acyltransferases (Nat)"/>
    <property type="match status" value="1"/>
</dbReference>
<dbReference type="Proteomes" id="UP000051568">
    <property type="component" value="Unassembled WGS sequence"/>
</dbReference>
<proteinExistence type="predicted"/>
<dbReference type="Gene3D" id="3.40.630.30">
    <property type="match status" value="1"/>
</dbReference>
<dbReference type="InterPro" id="IPR031165">
    <property type="entry name" value="GNAT_YJDJ"/>
</dbReference>
<feature type="domain" description="N-acetyltransferase" evidence="2">
    <location>
        <begin position="2"/>
        <end position="90"/>
    </location>
</feature>
<accession>A0A0R2INN5</accession>
<gene>
    <name evidence="3" type="ORF">IV80_GL001354</name>
</gene>
<dbReference type="OrthoDB" id="9793389at2"/>
<protein>
    <submittedName>
        <fullName evidence="3">Uncharacterized protein</fullName>
    </submittedName>
</protein>
<dbReference type="STRING" id="319652.IV80_GL001354"/>
<organism evidence="3 4">
    <name type="scientific">Pediococcus cellicola</name>
    <dbReference type="NCBI Taxonomy" id="319652"/>
    <lineage>
        <taxon>Bacteria</taxon>
        <taxon>Bacillati</taxon>
        <taxon>Bacillota</taxon>
        <taxon>Bacilli</taxon>
        <taxon>Lactobacillales</taxon>
        <taxon>Lactobacillaceae</taxon>
        <taxon>Pediococcus</taxon>
    </lineage>
</organism>
<dbReference type="PANTHER" id="PTHR31435:SF9">
    <property type="entry name" value="PROTEIN NATD1"/>
    <property type="match status" value="1"/>
</dbReference>
<dbReference type="CDD" id="cd04301">
    <property type="entry name" value="NAT_SF"/>
    <property type="match status" value="1"/>
</dbReference>
<feature type="domain" description="N-acetyltransferase" evidence="1">
    <location>
        <begin position="1"/>
        <end position="105"/>
    </location>
</feature>
<dbReference type="PANTHER" id="PTHR31435">
    <property type="entry name" value="PROTEIN NATD1"/>
    <property type="match status" value="1"/>
</dbReference>
<keyword evidence="4" id="KW-1185">Reference proteome</keyword>
<dbReference type="InterPro" id="IPR000182">
    <property type="entry name" value="GNAT_dom"/>
</dbReference>